<accession>A0A5C3LZT8</accession>
<organism evidence="1 2">
    <name type="scientific">Crucibulum laeve</name>
    <dbReference type="NCBI Taxonomy" id="68775"/>
    <lineage>
        <taxon>Eukaryota</taxon>
        <taxon>Fungi</taxon>
        <taxon>Dikarya</taxon>
        <taxon>Basidiomycota</taxon>
        <taxon>Agaricomycotina</taxon>
        <taxon>Agaricomycetes</taxon>
        <taxon>Agaricomycetidae</taxon>
        <taxon>Agaricales</taxon>
        <taxon>Agaricineae</taxon>
        <taxon>Nidulariaceae</taxon>
        <taxon>Crucibulum</taxon>
    </lineage>
</organism>
<gene>
    <name evidence="1" type="ORF">BDQ12DRAFT_685266</name>
</gene>
<evidence type="ECO:0000313" key="1">
    <source>
        <dbReference type="EMBL" id="TFK37388.1"/>
    </source>
</evidence>
<sequence length="72" mass="8027">MLTFPTMVEDLSTNFCGDSKEASGFKLIIIESPQFEFFCIHHGLTALILVHGSRRGICVCILIVSTRIISMH</sequence>
<keyword evidence="2" id="KW-1185">Reference proteome</keyword>
<evidence type="ECO:0000313" key="2">
    <source>
        <dbReference type="Proteomes" id="UP000308652"/>
    </source>
</evidence>
<proteinExistence type="predicted"/>
<protein>
    <submittedName>
        <fullName evidence="1">Uncharacterized protein</fullName>
    </submittedName>
</protein>
<reference evidence="1 2" key="1">
    <citation type="journal article" date="2019" name="Nat. Ecol. Evol.">
        <title>Megaphylogeny resolves global patterns of mushroom evolution.</title>
        <authorList>
            <person name="Varga T."/>
            <person name="Krizsan K."/>
            <person name="Foldi C."/>
            <person name="Dima B."/>
            <person name="Sanchez-Garcia M."/>
            <person name="Sanchez-Ramirez S."/>
            <person name="Szollosi G.J."/>
            <person name="Szarkandi J.G."/>
            <person name="Papp V."/>
            <person name="Albert L."/>
            <person name="Andreopoulos W."/>
            <person name="Angelini C."/>
            <person name="Antonin V."/>
            <person name="Barry K.W."/>
            <person name="Bougher N.L."/>
            <person name="Buchanan P."/>
            <person name="Buyck B."/>
            <person name="Bense V."/>
            <person name="Catcheside P."/>
            <person name="Chovatia M."/>
            <person name="Cooper J."/>
            <person name="Damon W."/>
            <person name="Desjardin D."/>
            <person name="Finy P."/>
            <person name="Geml J."/>
            <person name="Haridas S."/>
            <person name="Hughes K."/>
            <person name="Justo A."/>
            <person name="Karasinski D."/>
            <person name="Kautmanova I."/>
            <person name="Kiss B."/>
            <person name="Kocsube S."/>
            <person name="Kotiranta H."/>
            <person name="LaButti K.M."/>
            <person name="Lechner B.E."/>
            <person name="Liimatainen K."/>
            <person name="Lipzen A."/>
            <person name="Lukacs Z."/>
            <person name="Mihaltcheva S."/>
            <person name="Morgado L.N."/>
            <person name="Niskanen T."/>
            <person name="Noordeloos M.E."/>
            <person name="Ohm R.A."/>
            <person name="Ortiz-Santana B."/>
            <person name="Ovrebo C."/>
            <person name="Racz N."/>
            <person name="Riley R."/>
            <person name="Savchenko A."/>
            <person name="Shiryaev A."/>
            <person name="Soop K."/>
            <person name="Spirin V."/>
            <person name="Szebenyi C."/>
            <person name="Tomsovsky M."/>
            <person name="Tulloss R.E."/>
            <person name="Uehling J."/>
            <person name="Grigoriev I.V."/>
            <person name="Vagvolgyi C."/>
            <person name="Papp T."/>
            <person name="Martin F.M."/>
            <person name="Miettinen O."/>
            <person name="Hibbett D.S."/>
            <person name="Nagy L.G."/>
        </authorList>
    </citation>
    <scope>NUCLEOTIDE SEQUENCE [LARGE SCALE GENOMIC DNA]</scope>
    <source>
        <strain evidence="1 2">CBS 166.37</strain>
    </source>
</reference>
<name>A0A5C3LZT8_9AGAR</name>
<dbReference type="EMBL" id="ML213608">
    <property type="protein sequence ID" value="TFK37388.1"/>
    <property type="molecule type" value="Genomic_DNA"/>
</dbReference>
<dbReference type="Proteomes" id="UP000308652">
    <property type="component" value="Unassembled WGS sequence"/>
</dbReference>
<dbReference type="AlphaFoldDB" id="A0A5C3LZT8"/>